<dbReference type="GeneID" id="18474503"/>
<keyword evidence="2" id="KW-1185">Reference proteome</keyword>
<dbReference type="RefSeq" id="XP_006960361.1">
    <property type="nucleotide sequence ID" value="XM_006960299.1"/>
</dbReference>
<evidence type="ECO:0000313" key="1">
    <source>
        <dbReference type="EMBL" id="EIM19563.1"/>
    </source>
</evidence>
<sequence>MKVNKVDKKIKEITNTMTRNEGYITKMTSINERQKTIIRSQMLERRTQKSIIQNALRGINNVTEKEDN</sequence>
<organism evidence="1 2">
    <name type="scientific">Wallemia mellicola (strain ATCC MYA-4683 / CBS 633.66)</name>
    <name type="common">Wallemia sebi (CBS 633.66)</name>
    <dbReference type="NCBI Taxonomy" id="671144"/>
    <lineage>
        <taxon>Eukaryota</taxon>
        <taxon>Fungi</taxon>
        <taxon>Dikarya</taxon>
        <taxon>Basidiomycota</taxon>
        <taxon>Wallemiomycotina</taxon>
        <taxon>Wallemiomycetes</taxon>
        <taxon>Wallemiales</taxon>
        <taxon>Wallemiaceae</taxon>
        <taxon>Wallemia</taxon>
    </lineage>
</organism>
<dbReference type="Proteomes" id="UP000005242">
    <property type="component" value="Unassembled WGS sequence"/>
</dbReference>
<dbReference type="HOGENOM" id="CLU_2795884_0_0_1"/>
<dbReference type="EMBL" id="JH668248">
    <property type="protein sequence ID" value="EIM19563.1"/>
    <property type="molecule type" value="Genomic_DNA"/>
</dbReference>
<reference evidence="1 2" key="1">
    <citation type="journal article" date="2012" name="Fungal Genet. Biol.">
        <title>The genome of the xerotolerant mold Wallemia sebi reveals adaptations to osmotic stress and suggests cryptic sexual reproduction.</title>
        <authorList>
            <person name="Padamsee M."/>
            <person name="Kumar T.K.A."/>
            <person name="Riley R."/>
            <person name="Binder M."/>
            <person name="Boyd A."/>
            <person name="Calvo A.M."/>
            <person name="Furukawa K."/>
            <person name="Hesse C."/>
            <person name="Hohmann S."/>
            <person name="James T.Y."/>
            <person name="LaButti K."/>
            <person name="Lapidus A."/>
            <person name="Lindquist E."/>
            <person name="Lucas S."/>
            <person name="Miller K."/>
            <person name="Shantappa S."/>
            <person name="Grigoriev I.V."/>
            <person name="Hibbett D.S."/>
            <person name="McLaughlin D.J."/>
            <person name="Spatafora J.W."/>
            <person name="Aime M.C."/>
        </authorList>
    </citation>
    <scope>NUCLEOTIDE SEQUENCE [LARGE SCALE GENOMIC DNA]</scope>
    <source>
        <strain evidence="2">ATCC MYA-4683 / CBS 633.66</strain>
    </source>
</reference>
<dbReference type="InParanoid" id="I4Y6H1"/>
<gene>
    <name evidence="1" type="ORF">WALSEDRAFT_61390</name>
</gene>
<dbReference type="AlphaFoldDB" id="I4Y6H1"/>
<proteinExistence type="predicted"/>
<protein>
    <submittedName>
        <fullName evidence="1">Uncharacterized protein</fullName>
    </submittedName>
</protein>
<accession>I4Y6H1</accession>
<dbReference type="KEGG" id="wse:WALSEDRAFT_61390"/>
<name>I4Y6H1_WALMC</name>
<evidence type="ECO:0000313" key="2">
    <source>
        <dbReference type="Proteomes" id="UP000005242"/>
    </source>
</evidence>